<dbReference type="InterPro" id="IPR001173">
    <property type="entry name" value="Glyco_trans_2-like"/>
</dbReference>
<dbReference type="PANTHER" id="PTHR43685">
    <property type="entry name" value="GLYCOSYLTRANSFERASE"/>
    <property type="match status" value="1"/>
</dbReference>
<dbReference type="InterPro" id="IPR050834">
    <property type="entry name" value="Glycosyltransf_2"/>
</dbReference>
<dbReference type="SUPFAM" id="SSF53448">
    <property type="entry name" value="Nucleotide-diphospho-sugar transferases"/>
    <property type="match status" value="1"/>
</dbReference>
<evidence type="ECO:0000313" key="2">
    <source>
        <dbReference type="EMBL" id="MFB9762687.1"/>
    </source>
</evidence>
<dbReference type="EMBL" id="JBHMAF010000200">
    <property type="protein sequence ID" value="MFB9762687.1"/>
    <property type="molecule type" value="Genomic_DNA"/>
</dbReference>
<comment type="caution">
    <text evidence="2">The sequence shown here is derived from an EMBL/GenBank/DDBJ whole genome shotgun (WGS) entry which is preliminary data.</text>
</comment>
<organism evidence="2 3">
    <name type="scientific">Ectobacillus funiculus</name>
    <dbReference type="NCBI Taxonomy" id="137993"/>
    <lineage>
        <taxon>Bacteria</taxon>
        <taxon>Bacillati</taxon>
        <taxon>Bacillota</taxon>
        <taxon>Bacilli</taxon>
        <taxon>Bacillales</taxon>
        <taxon>Bacillaceae</taxon>
        <taxon>Ectobacillus</taxon>
    </lineage>
</organism>
<dbReference type="PANTHER" id="PTHR43685:SF2">
    <property type="entry name" value="GLYCOSYLTRANSFERASE 2-LIKE DOMAIN-CONTAINING PROTEIN"/>
    <property type="match status" value="1"/>
</dbReference>
<name>A0ABV5WPW4_9BACI</name>
<keyword evidence="2" id="KW-0808">Transferase</keyword>
<protein>
    <submittedName>
        <fullName evidence="2">Glycosyltransferase</fullName>
        <ecNumber evidence="2">2.4.-.-</ecNumber>
    </submittedName>
</protein>
<reference evidence="2 3" key="1">
    <citation type="submission" date="2024-09" db="EMBL/GenBank/DDBJ databases">
        <authorList>
            <person name="Sun Q."/>
            <person name="Mori K."/>
        </authorList>
    </citation>
    <scope>NUCLEOTIDE SEQUENCE [LARGE SCALE GENOMIC DNA]</scope>
    <source>
        <strain evidence="2 3">JCM 11201</strain>
    </source>
</reference>
<dbReference type="Gene3D" id="3.90.550.10">
    <property type="entry name" value="Spore Coat Polysaccharide Biosynthesis Protein SpsA, Chain A"/>
    <property type="match status" value="1"/>
</dbReference>
<evidence type="ECO:0000259" key="1">
    <source>
        <dbReference type="Pfam" id="PF00535"/>
    </source>
</evidence>
<proteinExistence type="predicted"/>
<gene>
    <name evidence="2" type="ORF">ACFFMS_31165</name>
</gene>
<evidence type="ECO:0000313" key="3">
    <source>
        <dbReference type="Proteomes" id="UP001589609"/>
    </source>
</evidence>
<dbReference type="GO" id="GO:0016757">
    <property type="term" value="F:glycosyltransferase activity"/>
    <property type="evidence" value="ECO:0007669"/>
    <property type="project" value="UniProtKB-KW"/>
</dbReference>
<keyword evidence="3" id="KW-1185">Reference proteome</keyword>
<dbReference type="Proteomes" id="UP001589609">
    <property type="component" value="Unassembled WGS sequence"/>
</dbReference>
<dbReference type="Pfam" id="PF00535">
    <property type="entry name" value="Glycos_transf_2"/>
    <property type="match status" value="1"/>
</dbReference>
<accession>A0ABV5WPW4</accession>
<sequence>MAVYNGEDYLQEAINSVIYQSFKDFEFIIVNDASSDSTFQILESINDSRVTVIHSEKNEGGAASLRKGIKYAKGKWIAIHDADDISNLNRFAAQIDFIKRNPEISGVGSLVKCIPGNKHVNEEQLRKDQEVNIRVDKDHIHDYRYWGNAFCHGSMMISKDIYERVGGYNPKYKIAYDYDLWLRMQEVHPLQKVPQVLYNWRIVSNSLSRKNANETTREVWEIEMNYICKQRFAYLNREPAFTIIGKKDAYTNFNSWINKKGGFFVKQFLESDTQSTMKKAYKSFLKQKEDAIVLIGDEYSMHILSFLQNRGMKLNKNVFIIH</sequence>
<keyword evidence="2" id="KW-0328">Glycosyltransferase</keyword>
<dbReference type="EC" id="2.4.-.-" evidence="2"/>
<dbReference type="InterPro" id="IPR029044">
    <property type="entry name" value="Nucleotide-diphossugar_trans"/>
</dbReference>
<feature type="domain" description="Glycosyltransferase 2-like" evidence="1">
    <location>
        <begin position="1"/>
        <end position="165"/>
    </location>
</feature>